<gene>
    <name evidence="2" type="ORF">E2C01_047474</name>
</gene>
<reference evidence="2 3" key="1">
    <citation type="submission" date="2019-05" db="EMBL/GenBank/DDBJ databases">
        <title>Another draft genome of Portunus trituberculatus and its Hox gene families provides insights of decapod evolution.</title>
        <authorList>
            <person name="Jeong J.-H."/>
            <person name="Song I."/>
            <person name="Kim S."/>
            <person name="Choi T."/>
            <person name="Kim D."/>
            <person name="Ryu S."/>
            <person name="Kim W."/>
        </authorList>
    </citation>
    <scope>NUCLEOTIDE SEQUENCE [LARGE SCALE GENOMIC DNA]</scope>
    <source>
        <tissue evidence="2">Muscle</tissue>
    </source>
</reference>
<keyword evidence="3" id="KW-1185">Reference proteome</keyword>
<keyword evidence="1" id="KW-0812">Transmembrane</keyword>
<dbReference type="EMBL" id="VSRR010011731">
    <property type="protein sequence ID" value="MPC53578.1"/>
    <property type="molecule type" value="Genomic_DNA"/>
</dbReference>
<dbReference type="AlphaFoldDB" id="A0A5B7G8Y7"/>
<keyword evidence="1" id="KW-1133">Transmembrane helix</keyword>
<protein>
    <submittedName>
        <fullName evidence="2">Uncharacterized protein</fullName>
    </submittedName>
</protein>
<evidence type="ECO:0000313" key="2">
    <source>
        <dbReference type="EMBL" id="MPC53578.1"/>
    </source>
</evidence>
<sequence length="74" mass="8229">MPHQLVDNSLAAWTGAERRGYVVFGTAAYLDKKKKAAWLPVLAVLSIGVFVISILLRASSLLRTWRREPSMDSV</sequence>
<accession>A0A5B7G8Y7</accession>
<proteinExistence type="predicted"/>
<evidence type="ECO:0000256" key="1">
    <source>
        <dbReference type="SAM" id="Phobius"/>
    </source>
</evidence>
<keyword evidence="1" id="KW-0472">Membrane</keyword>
<evidence type="ECO:0000313" key="3">
    <source>
        <dbReference type="Proteomes" id="UP000324222"/>
    </source>
</evidence>
<dbReference type="Proteomes" id="UP000324222">
    <property type="component" value="Unassembled WGS sequence"/>
</dbReference>
<comment type="caution">
    <text evidence="2">The sequence shown here is derived from an EMBL/GenBank/DDBJ whole genome shotgun (WGS) entry which is preliminary data.</text>
</comment>
<feature type="transmembrane region" description="Helical" evidence="1">
    <location>
        <begin position="37"/>
        <end position="56"/>
    </location>
</feature>
<organism evidence="2 3">
    <name type="scientific">Portunus trituberculatus</name>
    <name type="common">Swimming crab</name>
    <name type="synonym">Neptunus trituberculatus</name>
    <dbReference type="NCBI Taxonomy" id="210409"/>
    <lineage>
        <taxon>Eukaryota</taxon>
        <taxon>Metazoa</taxon>
        <taxon>Ecdysozoa</taxon>
        <taxon>Arthropoda</taxon>
        <taxon>Crustacea</taxon>
        <taxon>Multicrustacea</taxon>
        <taxon>Malacostraca</taxon>
        <taxon>Eumalacostraca</taxon>
        <taxon>Eucarida</taxon>
        <taxon>Decapoda</taxon>
        <taxon>Pleocyemata</taxon>
        <taxon>Brachyura</taxon>
        <taxon>Eubrachyura</taxon>
        <taxon>Portunoidea</taxon>
        <taxon>Portunidae</taxon>
        <taxon>Portuninae</taxon>
        <taxon>Portunus</taxon>
    </lineage>
</organism>
<name>A0A5B7G8Y7_PORTR</name>